<dbReference type="EMBL" id="PXOG01000209">
    <property type="protein sequence ID" value="RGP67263.1"/>
    <property type="molecule type" value="Genomic_DNA"/>
</dbReference>
<dbReference type="GO" id="GO:0016787">
    <property type="term" value="F:hydrolase activity"/>
    <property type="evidence" value="ECO:0007669"/>
    <property type="project" value="InterPro"/>
</dbReference>
<evidence type="ECO:0000313" key="3">
    <source>
        <dbReference type="Proteomes" id="UP000266234"/>
    </source>
</evidence>
<dbReference type="Proteomes" id="UP000266234">
    <property type="component" value="Unassembled WGS sequence"/>
</dbReference>
<accession>A0A395S4C9</accession>
<name>A0A395S4C9_9HYPO</name>
<organism evidence="2 3">
    <name type="scientific">Fusarium longipes</name>
    <dbReference type="NCBI Taxonomy" id="694270"/>
    <lineage>
        <taxon>Eukaryota</taxon>
        <taxon>Fungi</taxon>
        <taxon>Dikarya</taxon>
        <taxon>Ascomycota</taxon>
        <taxon>Pezizomycotina</taxon>
        <taxon>Sordariomycetes</taxon>
        <taxon>Hypocreomycetidae</taxon>
        <taxon>Hypocreales</taxon>
        <taxon>Nectriaceae</taxon>
        <taxon>Fusarium</taxon>
    </lineage>
</organism>
<dbReference type="Pfam" id="PF02230">
    <property type="entry name" value="Abhydrolase_2"/>
    <property type="match status" value="1"/>
</dbReference>
<dbReference type="AlphaFoldDB" id="A0A395S4C9"/>
<evidence type="ECO:0000259" key="1">
    <source>
        <dbReference type="Pfam" id="PF02230"/>
    </source>
</evidence>
<keyword evidence="3" id="KW-1185">Reference proteome</keyword>
<dbReference type="InterPro" id="IPR029058">
    <property type="entry name" value="AB_hydrolase_fold"/>
</dbReference>
<sequence>MDARQQHSLILVPTSGYTNVVRTELTYDMVLGSANDKRVKYSIIWLHNQTTILNLKEFLTNFDFDGSEKLSERQNIRHRAPFLPNIVFGPYPQWWEFSPGVHNGTGEWWEVRNALARLGDTIEAESKLVGKENIILVGFGHGCAVGMMYLMETNQPLGAFCGYGGYIPLRRDMNFIKNCGQHPATVFRLPTRSVEPISGESMTAEESDALDSLLNDVLQQGDDDEENQSPTVKLDRVASFLRSLHWKSEHILDSAGKTGIDTPVFLTYRSAFREQRHAFKWLQHLGFTVHLNRTKSRSHEAARKDSVSFLIKHMVTNKLGPWSV</sequence>
<gene>
    <name evidence="2" type="ORF">FLONG3_8554</name>
</gene>
<dbReference type="SUPFAM" id="SSF53474">
    <property type="entry name" value="alpha/beta-Hydrolases"/>
    <property type="match status" value="1"/>
</dbReference>
<proteinExistence type="predicted"/>
<dbReference type="OrthoDB" id="5051518at2759"/>
<evidence type="ECO:0000313" key="2">
    <source>
        <dbReference type="EMBL" id="RGP67263.1"/>
    </source>
</evidence>
<feature type="domain" description="Phospholipase/carboxylesterase/thioesterase" evidence="1">
    <location>
        <begin position="79"/>
        <end position="180"/>
    </location>
</feature>
<protein>
    <submittedName>
        <fullName evidence="2">Phospholipase carboxylesterase</fullName>
    </submittedName>
</protein>
<reference evidence="2 3" key="1">
    <citation type="journal article" date="2018" name="PLoS Pathog.">
        <title>Evolution of structural diversity of trichothecenes, a family of toxins produced by plant pathogenic and entomopathogenic fungi.</title>
        <authorList>
            <person name="Proctor R.H."/>
            <person name="McCormick S.P."/>
            <person name="Kim H.S."/>
            <person name="Cardoza R.E."/>
            <person name="Stanley A.M."/>
            <person name="Lindo L."/>
            <person name="Kelly A."/>
            <person name="Brown D.W."/>
            <person name="Lee T."/>
            <person name="Vaughan M.M."/>
            <person name="Alexander N.J."/>
            <person name="Busman M."/>
            <person name="Gutierrez S."/>
        </authorList>
    </citation>
    <scope>NUCLEOTIDE SEQUENCE [LARGE SCALE GENOMIC DNA]</scope>
    <source>
        <strain evidence="2 3">NRRL 20695</strain>
    </source>
</reference>
<dbReference type="InterPro" id="IPR003140">
    <property type="entry name" value="PLipase/COase/thioEstase"/>
</dbReference>
<comment type="caution">
    <text evidence="2">The sequence shown here is derived from an EMBL/GenBank/DDBJ whole genome shotgun (WGS) entry which is preliminary data.</text>
</comment>
<dbReference type="Gene3D" id="3.40.50.1820">
    <property type="entry name" value="alpha/beta hydrolase"/>
    <property type="match status" value="1"/>
</dbReference>